<evidence type="ECO:0000313" key="3">
    <source>
        <dbReference type="EMBL" id="GMT24316.1"/>
    </source>
</evidence>
<feature type="non-terminal residue" evidence="3">
    <location>
        <position position="111"/>
    </location>
</feature>
<evidence type="ECO:0000256" key="2">
    <source>
        <dbReference type="SAM" id="Phobius"/>
    </source>
</evidence>
<keyword evidence="2" id="KW-1133">Transmembrane helix</keyword>
<comment type="caution">
    <text evidence="3">The sequence shown here is derived from an EMBL/GenBank/DDBJ whole genome shotgun (WGS) entry which is preliminary data.</text>
</comment>
<feature type="non-terminal residue" evidence="3">
    <location>
        <position position="1"/>
    </location>
</feature>
<name>A0AAV5VWY0_9BILA</name>
<keyword evidence="2" id="KW-0812">Transmembrane</keyword>
<protein>
    <submittedName>
        <fullName evidence="3">Uncharacterized protein</fullName>
    </submittedName>
</protein>
<feature type="transmembrane region" description="Helical" evidence="2">
    <location>
        <begin position="58"/>
        <end position="82"/>
    </location>
</feature>
<sequence>NPHLSAQYGRRGEELGEWLREARAENLLQLDPRRGVLEPHKVIEKYRRLFTRMNPSHAQFLLCCSRCGLLLHGLVYVSMMMIRSNVTMAPSRRSELSHGPNRDCNTTDIFK</sequence>
<dbReference type="EMBL" id="BTSY01000004">
    <property type="protein sequence ID" value="GMT24316.1"/>
    <property type="molecule type" value="Genomic_DNA"/>
</dbReference>
<dbReference type="AlphaFoldDB" id="A0AAV5VWY0"/>
<evidence type="ECO:0000313" key="4">
    <source>
        <dbReference type="Proteomes" id="UP001432322"/>
    </source>
</evidence>
<keyword evidence="4" id="KW-1185">Reference proteome</keyword>
<feature type="region of interest" description="Disordered" evidence="1">
    <location>
        <begin position="90"/>
        <end position="111"/>
    </location>
</feature>
<proteinExistence type="predicted"/>
<dbReference type="Proteomes" id="UP001432322">
    <property type="component" value="Unassembled WGS sequence"/>
</dbReference>
<evidence type="ECO:0000256" key="1">
    <source>
        <dbReference type="SAM" id="MobiDB-lite"/>
    </source>
</evidence>
<keyword evidence="2" id="KW-0472">Membrane</keyword>
<organism evidence="3 4">
    <name type="scientific">Pristionchus fissidentatus</name>
    <dbReference type="NCBI Taxonomy" id="1538716"/>
    <lineage>
        <taxon>Eukaryota</taxon>
        <taxon>Metazoa</taxon>
        <taxon>Ecdysozoa</taxon>
        <taxon>Nematoda</taxon>
        <taxon>Chromadorea</taxon>
        <taxon>Rhabditida</taxon>
        <taxon>Rhabditina</taxon>
        <taxon>Diplogasteromorpha</taxon>
        <taxon>Diplogasteroidea</taxon>
        <taxon>Neodiplogasteridae</taxon>
        <taxon>Pristionchus</taxon>
    </lineage>
</organism>
<reference evidence="3" key="1">
    <citation type="submission" date="2023-10" db="EMBL/GenBank/DDBJ databases">
        <title>Genome assembly of Pristionchus species.</title>
        <authorList>
            <person name="Yoshida K."/>
            <person name="Sommer R.J."/>
        </authorList>
    </citation>
    <scope>NUCLEOTIDE SEQUENCE</scope>
    <source>
        <strain evidence="3">RS5133</strain>
    </source>
</reference>
<accession>A0AAV5VWY0</accession>
<gene>
    <name evidence="3" type="ORF">PFISCL1PPCAC_15613</name>
</gene>